<dbReference type="Pfam" id="PF13401">
    <property type="entry name" value="AAA_22"/>
    <property type="match status" value="1"/>
</dbReference>
<dbReference type="InterPro" id="IPR049945">
    <property type="entry name" value="AAA_22"/>
</dbReference>
<evidence type="ECO:0000256" key="1">
    <source>
        <dbReference type="SAM" id="MobiDB-lite"/>
    </source>
</evidence>
<dbReference type="SUPFAM" id="SSF52540">
    <property type="entry name" value="P-loop containing nucleoside triphosphate hydrolases"/>
    <property type="match status" value="1"/>
</dbReference>
<feature type="compositionally biased region" description="Basic residues" evidence="1">
    <location>
        <begin position="362"/>
        <end position="375"/>
    </location>
</feature>
<feature type="compositionally biased region" description="Basic and acidic residues" evidence="1">
    <location>
        <begin position="299"/>
        <end position="314"/>
    </location>
</feature>
<evidence type="ECO:0000259" key="2">
    <source>
        <dbReference type="Pfam" id="PF13401"/>
    </source>
</evidence>
<proteinExistence type="predicted"/>
<feature type="compositionally biased region" description="Low complexity" evidence="1">
    <location>
        <begin position="270"/>
        <end position="285"/>
    </location>
</feature>
<accession>A0A9X3F1Q2</accession>
<dbReference type="PANTHER" id="PTHR47691:SF3">
    <property type="entry name" value="HTH-TYPE TRANSCRIPTIONAL REGULATOR RV0890C-RELATED"/>
    <property type="match status" value="1"/>
</dbReference>
<feature type="compositionally biased region" description="Low complexity" evidence="1">
    <location>
        <begin position="376"/>
        <end position="387"/>
    </location>
</feature>
<feature type="region of interest" description="Disordered" evidence="1">
    <location>
        <begin position="232"/>
        <end position="387"/>
    </location>
</feature>
<evidence type="ECO:0000313" key="4">
    <source>
        <dbReference type="Proteomes" id="UP001150924"/>
    </source>
</evidence>
<dbReference type="Gene3D" id="3.40.50.300">
    <property type="entry name" value="P-loop containing nucleotide triphosphate hydrolases"/>
    <property type="match status" value="1"/>
</dbReference>
<dbReference type="InterPro" id="IPR027417">
    <property type="entry name" value="P-loop_NTPase"/>
</dbReference>
<organism evidence="3 4">
    <name type="scientific">Nannocystis pusilla</name>
    <dbReference type="NCBI Taxonomy" id="889268"/>
    <lineage>
        <taxon>Bacteria</taxon>
        <taxon>Pseudomonadati</taxon>
        <taxon>Myxococcota</taxon>
        <taxon>Polyangia</taxon>
        <taxon>Nannocystales</taxon>
        <taxon>Nannocystaceae</taxon>
        <taxon>Nannocystis</taxon>
    </lineage>
</organism>
<feature type="compositionally biased region" description="Basic residues" evidence="1">
    <location>
        <begin position="322"/>
        <end position="345"/>
    </location>
</feature>
<dbReference type="GO" id="GO:0016887">
    <property type="term" value="F:ATP hydrolysis activity"/>
    <property type="evidence" value="ECO:0007669"/>
    <property type="project" value="InterPro"/>
</dbReference>
<dbReference type="Proteomes" id="UP001150924">
    <property type="component" value="Unassembled WGS sequence"/>
</dbReference>
<keyword evidence="4" id="KW-1185">Reference proteome</keyword>
<dbReference type="RefSeq" id="WP_267777831.1">
    <property type="nucleotide sequence ID" value="NZ_JAPNKE010000002.1"/>
</dbReference>
<name>A0A9X3F1Q2_9BACT</name>
<dbReference type="PANTHER" id="PTHR47691">
    <property type="entry name" value="REGULATOR-RELATED"/>
    <property type="match status" value="1"/>
</dbReference>
<evidence type="ECO:0000313" key="3">
    <source>
        <dbReference type="EMBL" id="MCY1013725.1"/>
    </source>
</evidence>
<feature type="compositionally biased region" description="Basic residues" evidence="1">
    <location>
        <begin position="236"/>
        <end position="266"/>
    </location>
</feature>
<comment type="caution">
    <text evidence="3">The sequence shown here is derived from an EMBL/GenBank/DDBJ whole genome shotgun (WGS) entry which is preliminary data.</text>
</comment>
<dbReference type="AlphaFoldDB" id="A0A9X3F1Q2"/>
<sequence length="387" mass="41379">MTVTGLGGMGKTRLAQRFAEAQAASYTAPGAGGVWFCDLTGVHGATAACSAVASALGLQLGADEPALAEHLAHARAARTDLVVLDNFEQLADVAEATLGRWLRASRARFLVTSRIALGLAGEHLWPLHPLQLPPPGLRDEAALAAIESIDLFVRRARQLRPDLVLRPDDLAAIAEIVRRLDGIPLAIELAAARITVLSVVHTRPPRPTIGPAGAPRRGWTARVDAAGDRRYVGSAPRRRAGLPRRVHGLRRRLHPRGRGGGARRRGGPGAPAARVAVPALAGARDASPRPRRRAALLAVRDDPRVRGRAPDGRPRAGGPARRASRGRLRRPRSRARGAGGGRRRAGGGATRSRPRQPDRGPRPRAPRRRNRRRRAGAWPSRAGPIVR</sequence>
<protein>
    <submittedName>
        <fullName evidence="3">AAA family ATPase</fullName>
    </submittedName>
</protein>
<reference evidence="3" key="1">
    <citation type="submission" date="2022-11" db="EMBL/GenBank/DDBJ databases">
        <title>Minimal conservation of predation-associated metabolite biosynthetic gene clusters underscores biosynthetic potential of Myxococcota including descriptions for ten novel species: Archangium lansinium sp. nov., Myxococcus landrumus sp. nov., Nannocystis bai.</title>
        <authorList>
            <person name="Ahearne A."/>
            <person name="Stevens C."/>
            <person name="Phillips K."/>
        </authorList>
    </citation>
    <scope>NUCLEOTIDE SEQUENCE</scope>
    <source>
        <strain evidence="3">Na p29</strain>
    </source>
</reference>
<gene>
    <name evidence="3" type="ORF">OV079_51015</name>
</gene>
<feature type="domain" description="ORC1/DEAH AAA+ ATPase" evidence="2">
    <location>
        <begin position="2"/>
        <end position="103"/>
    </location>
</feature>
<dbReference type="EMBL" id="JAPNKE010000002">
    <property type="protein sequence ID" value="MCY1013725.1"/>
    <property type="molecule type" value="Genomic_DNA"/>
</dbReference>